<dbReference type="EC" id="1.5.1.3" evidence="3 8"/>
<reference evidence="11" key="1">
    <citation type="submission" date="2019-03" db="EMBL/GenBank/DDBJ databases">
        <title>Afifella sp. nov., isolated from activated sludge.</title>
        <authorList>
            <person name="Li Q."/>
            <person name="Liu Y."/>
        </authorList>
    </citation>
    <scope>NUCLEOTIDE SEQUENCE</scope>
    <source>
        <strain evidence="11">L72</strain>
    </source>
</reference>
<dbReference type="Proteomes" id="UP000773614">
    <property type="component" value="Unassembled WGS sequence"/>
</dbReference>
<dbReference type="InterPro" id="IPR001796">
    <property type="entry name" value="DHFR_dom"/>
</dbReference>
<dbReference type="EMBL" id="SPKJ01000144">
    <property type="protein sequence ID" value="MYZ50274.1"/>
    <property type="molecule type" value="Genomic_DNA"/>
</dbReference>
<dbReference type="PROSITE" id="PS51330">
    <property type="entry name" value="DHFR_2"/>
    <property type="match status" value="1"/>
</dbReference>
<evidence type="ECO:0000256" key="5">
    <source>
        <dbReference type="ARBA" id="ARBA00022857"/>
    </source>
</evidence>
<evidence type="ECO:0000256" key="8">
    <source>
        <dbReference type="PIRNR" id="PIRNR000194"/>
    </source>
</evidence>
<comment type="similarity">
    <text evidence="2 8 9">Belongs to the dihydrofolate reductase family.</text>
</comment>
<dbReference type="Pfam" id="PF00186">
    <property type="entry name" value="DHFR_1"/>
    <property type="match status" value="1"/>
</dbReference>
<protein>
    <recommendedName>
        <fullName evidence="3 8">Dihydrofolate reductase</fullName>
        <ecNumber evidence="3 8">1.5.1.3</ecNumber>
    </recommendedName>
</protein>
<evidence type="ECO:0000256" key="1">
    <source>
        <dbReference type="ARBA" id="ARBA00004903"/>
    </source>
</evidence>
<organism evidence="11 12">
    <name type="scientific">Propylenella binzhouense</name>
    <dbReference type="NCBI Taxonomy" id="2555902"/>
    <lineage>
        <taxon>Bacteria</taxon>
        <taxon>Pseudomonadati</taxon>
        <taxon>Pseudomonadota</taxon>
        <taxon>Alphaproteobacteria</taxon>
        <taxon>Hyphomicrobiales</taxon>
        <taxon>Propylenellaceae</taxon>
        <taxon>Propylenella</taxon>
    </lineage>
</organism>
<keyword evidence="4 8" id="KW-0554">One-carbon metabolism</keyword>
<dbReference type="PRINTS" id="PR00070">
    <property type="entry name" value="DHFR"/>
</dbReference>
<dbReference type="GO" id="GO:0006730">
    <property type="term" value="P:one-carbon metabolic process"/>
    <property type="evidence" value="ECO:0007669"/>
    <property type="project" value="UniProtKB-KW"/>
</dbReference>
<evidence type="ECO:0000256" key="9">
    <source>
        <dbReference type="RuleBase" id="RU004474"/>
    </source>
</evidence>
<dbReference type="InterPro" id="IPR024072">
    <property type="entry name" value="DHFR-like_dom_sf"/>
</dbReference>
<gene>
    <name evidence="11" type="ORF">E4O86_21425</name>
</gene>
<dbReference type="PIRSF" id="PIRSF000194">
    <property type="entry name" value="DHFR"/>
    <property type="match status" value="1"/>
</dbReference>
<keyword evidence="12" id="KW-1185">Reference proteome</keyword>
<name>A0A964T886_9HYPH</name>
<dbReference type="RefSeq" id="WP_161142598.1">
    <property type="nucleotide sequence ID" value="NZ_SPKJ01000144.1"/>
</dbReference>
<evidence type="ECO:0000256" key="3">
    <source>
        <dbReference type="ARBA" id="ARBA00012856"/>
    </source>
</evidence>
<dbReference type="PROSITE" id="PS00075">
    <property type="entry name" value="DHFR_1"/>
    <property type="match status" value="1"/>
</dbReference>
<evidence type="ECO:0000256" key="4">
    <source>
        <dbReference type="ARBA" id="ARBA00022563"/>
    </source>
</evidence>
<comment type="pathway">
    <text evidence="1 8">Cofactor biosynthesis; tetrahydrofolate biosynthesis; 5,6,7,8-tetrahydrofolate from 7,8-dihydrofolate: step 1/1.</text>
</comment>
<evidence type="ECO:0000259" key="10">
    <source>
        <dbReference type="PROSITE" id="PS51330"/>
    </source>
</evidence>
<dbReference type="OrthoDB" id="9804315at2"/>
<dbReference type="GO" id="GO:0005829">
    <property type="term" value="C:cytosol"/>
    <property type="evidence" value="ECO:0007669"/>
    <property type="project" value="TreeGrafter"/>
</dbReference>
<dbReference type="GO" id="GO:0046452">
    <property type="term" value="P:dihydrofolate metabolic process"/>
    <property type="evidence" value="ECO:0007669"/>
    <property type="project" value="TreeGrafter"/>
</dbReference>
<sequence>MTRIAFVAAVAANGVIGAGGGLPWHIRADLRRFRAITMGKPVIMGRRTFESIGRPLDGRLNIVVSRRRIEAGTDVEVLADWPAALSRAQTEAARTHADEICVIGGGQIYAHALPDADRLYLTRVDAAPPGDTYFPTLEVEDWQETAREALPESPGDTARGELVVLDRVRRA</sequence>
<dbReference type="AlphaFoldDB" id="A0A964T886"/>
<keyword evidence="6 8" id="KW-0560">Oxidoreductase</keyword>
<comment type="function">
    <text evidence="7 8">Key enzyme in folate metabolism. Catalyzes an essential reaction for de novo glycine and purine synthesis, and for DNA precursor synthesis.</text>
</comment>
<dbReference type="GO" id="GO:0004146">
    <property type="term" value="F:dihydrofolate reductase activity"/>
    <property type="evidence" value="ECO:0007669"/>
    <property type="project" value="UniProtKB-EC"/>
</dbReference>
<accession>A0A964T886</accession>
<dbReference type="InterPro" id="IPR012259">
    <property type="entry name" value="DHFR"/>
</dbReference>
<dbReference type="SUPFAM" id="SSF53597">
    <property type="entry name" value="Dihydrofolate reductase-like"/>
    <property type="match status" value="1"/>
</dbReference>
<evidence type="ECO:0000256" key="7">
    <source>
        <dbReference type="ARBA" id="ARBA00025067"/>
    </source>
</evidence>
<dbReference type="PANTHER" id="PTHR48069:SF3">
    <property type="entry name" value="DIHYDROFOLATE REDUCTASE"/>
    <property type="match status" value="1"/>
</dbReference>
<dbReference type="GO" id="GO:0046655">
    <property type="term" value="P:folic acid metabolic process"/>
    <property type="evidence" value="ECO:0007669"/>
    <property type="project" value="TreeGrafter"/>
</dbReference>
<dbReference type="PANTHER" id="PTHR48069">
    <property type="entry name" value="DIHYDROFOLATE REDUCTASE"/>
    <property type="match status" value="1"/>
</dbReference>
<comment type="caution">
    <text evidence="11">The sequence shown here is derived from an EMBL/GenBank/DDBJ whole genome shotgun (WGS) entry which is preliminary data.</text>
</comment>
<evidence type="ECO:0000313" key="11">
    <source>
        <dbReference type="EMBL" id="MYZ50274.1"/>
    </source>
</evidence>
<evidence type="ECO:0000256" key="6">
    <source>
        <dbReference type="ARBA" id="ARBA00023002"/>
    </source>
</evidence>
<dbReference type="GO" id="GO:0050661">
    <property type="term" value="F:NADP binding"/>
    <property type="evidence" value="ECO:0007669"/>
    <property type="project" value="InterPro"/>
</dbReference>
<evidence type="ECO:0000313" key="12">
    <source>
        <dbReference type="Proteomes" id="UP000773614"/>
    </source>
</evidence>
<keyword evidence="5 8" id="KW-0521">NADP</keyword>
<dbReference type="InterPro" id="IPR017925">
    <property type="entry name" value="DHFR_CS"/>
</dbReference>
<proteinExistence type="inferred from homology"/>
<feature type="domain" description="DHFR" evidence="10">
    <location>
        <begin position="3"/>
        <end position="171"/>
    </location>
</feature>
<evidence type="ECO:0000256" key="2">
    <source>
        <dbReference type="ARBA" id="ARBA00009539"/>
    </source>
</evidence>
<dbReference type="GO" id="GO:0046654">
    <property type="term" value="P:tetrahydrofolate biosynthetic process"/>
    <property type="evidence" value="ECO:0007669"/>
    <property type="project" value="InterPro"/>
</dbReference>
<dbReference type="CDD" id="cd00209">
    <property type="entry name" value="DHFR"/>
    <property type="match status" value="1"/>
</dbReference>
<comment type="catalytic activity">
    <reaction evidence="8">
        <text>(6S)-5,6,7,8-tetrahydrofolate + NADP(+) = 7,8-dihydrofolate + NADPH + H(+)</text>
        <dbReference type="Rhea" id="RHEA:15009"/>
        <dbReference type="ChEBI" id="CHEBI:15378"/>
        <dbReference type="ChEBI" id="CHEBI:57451"/>
        <dbReference type="ChEBI" id="CHEBI:57453"/>
        <dbReference type="ChEBI" id="CHEBI:57783"/>
        <dbReference type="ChEBI" id="CHEBI:58349"/>
        <dbReference type="EC" id="1.5.1.3"/>
    </reaction>
</comment>
<dbReference type="Gene3D" id="3.40.430.10">
    <property type="entry name" value="Dihydrofolate Reductase, subunit A"/>
    <property type="match status" value="1"/>
</dbReference>